<evidence type="ECO:0000256" key="1">
    <source>
        <dbReference type="SAM" id="SignalP"/>
    </source>
</evidence>
<dbReference type="PROSITE" id="PS51257">
    <property type="entry name" value="PROKAR_LIPOPROTEIN"/>
    <property type="match status" value="1"/>
</dbReference>
<dbReference type="EMBL" id="FNFH01000002">
    <property type="protein sequence ID" value="SDJ99583.1"/>
    <property type="molecule type" value="Genomic_DNA"/>
</dbReference>
<name>A0A1G8YA79_9GAMM</name>
<dbReference type="STRING" id="658219.SAMN05216212_1414"/>
<gene>
    <name evidence="2" type="ORF">SAMN05216212_1414</name>
</gene>
<dbReference type="AlphaFoldDB" id="A0A1G8YA79"/>
<keyword evidence="3" id="KW-1185">Reference proteome</keyword>
<evidence type="ECO:0008006" key="4">
    <source>
        <dbReference type="Google" id="ProtNLM"/>
    </source>
</evidence>
<feature type="chain" id="PRO_5011552133" description="DUF3313 domain-containing protein" evidence="1">
    <location>
        <begin position="27"/>
        <end position="230"/>
    </location>
</feature>
<organism evidence="2 3">
    <name type="scientific">Microbulbifer yueqingensis</name>
    <dbReference type="NCBI Taxonomy" id="658219"/>
    <lineage>
        <taxon>Bacteria</taxon>
        <taxon>Pseudomonadati</taxon>
        <taxon>Pseudomonadota</taxon>
        <taxon>Gammaproteobacteria</taxon>
        <taxon>Cellvibrionales</taxon>
        <taxon>Microbulbiferaceae</taxon>
        <taxon>Microbulbifer</taxon>
    </lineage>
</organism>
<sequence length="230" mass="25917">MVSLRKVSLHKIVPVLGASVLTVACAQPLPSRPHLDGPETAVAREGLQSRSANLDQVAAAFAFDLSNASVYVAPIQVQYRERSRDVRERLHARDFEFDARERERLQRLMEGAFAERFLQPRNSRLATSPAEADYRLQLRLEDFALSAPLEPPTWTQRTLTEQSAYGVLAGELYDRDGKLVMQFRDRRDIGENPGSLTAGGQLQQFSGPVFWGDMRADMRRAFSSLDRALR</sequence>
<keyword evidence="1" id="KW-0732">Signal</keyword>
<proteinExistence type="predicted"/>
<protein>
    <recommendedName>
        <fullName evidence="4">DUF3313 domain-containing protein</fullName>
    </recommendedName>
</protein>
<evidence type="ECO:0000313" key="3">
    <source>
        <dbReference type="Proteomes" id="UP000199305"/>
    </source>
</evidence>
<reference evidence="3" key="1">
    <citation type="submission" date="2016-10" db="EMBL/GenBank/DDBJ databases">
        <authorList>
            <person name="Varghese N."/>
            <person name="Submissions S."/>
        </authorList>
    </citation>
    <scope>NUCLEOTIDE SEQUENCE [LARGE SCALE GENOMIC DNA]</scope>
    <source>
        <strain evidence="3">CGMCC 1.10658</strain>
    </source>
</reference>
<dbReference type="RefSeq" id="WP_091510649.1">
    <property type="nucleotide sequence ID" value="NZ_FNFH01000002.1"/>
</dbReference>
<accession>A0A1G8YA79</accession>
<evidence type="ECO:0000313" key="2">
    <source>
        <dbReference type="EMBL" id="SDJ99583.1"/>
    </source>
</evidence>
<dbReference type="OrthoDB" id="5741521at2"/>
<dbReference type="Proteomes" id="UP000199305">
    <property type="component" value="Unassembled WGS sequence"/>
</dbReference>
<feature type="signal peptide" evidence="1">
    <location>
        <begin position="1"/>
        <end position="26"/>
    </location>
</feature>